<dbReference type="RefSeq" id="WP_016872343.1">
    <property type="nucleotide sequence ID" value="NZ_AJLN01000143.1"/>
</dbReference>
<dbReference type="OrthoDB" id="531116at2"/>
<evidence type="ECO:0000313" key="2">
    <source>
        <dbReference type="Proteomes" id="UP000268857"/>
    </source>
</evidence>
<dbReference type="Proteomes" id="UP000268857">
    <property type="component" value="Unassembled WGS sequence"/>
</dbReference>
<dbReference type="EMBL" id="RSCJ01000032">
    <property type="protein sequence ID" value="RUR73912.1"/>
    <property type="molecule type" value="Genomic_DNA"/>
</dbReference>
<comment type="caution">
    <text evidence="1">The sequence shown here is derived from an EMBL/GenBank/DDBJ whole genome shotgun (WGS) entry which is preliminary data.</text>
</comment>
<dbReference type="AlphaFoldDB" id="A0A3S0XJ22"/>
<accession>A0A3S0XJ22</accession>
<protein>
    <submittedName>
        <fullName evidence="1">Uncharacterized protein</fullName>
    </submittedName>
</protein>
<name>A0A3S0XJ22_CHLFR</name>
<reference evidence="1 2" key="1">
    <citation type="journal article" date="2019" name="Genome Biol. Evol.">
        <title>Day and night: Metabolic profiles and evolutionary relationships of six axenic non-marine cyanobacteria.</title>
        <authorList>
            <person name="Will S.E."/>
            <person name="Henke P."/>
            <person name="Boedeker C."/>
            <person name="Huang S."/>
            <person name="Brinkmann H."/>
            <person name="Rohde M."/>
            <person name="Jarek M."/>
            <person name="Friedl T."/>
            <person name="Seufert S."/>
            <person name="Schumacher M."/>
            <person name="Overmann J."/>
            <person name="Neumann-Schaal M."/>
            <person name="Petersen J."/>
        </authorList>
    </citation>
    <scope>NUCLEOTIDE SEQUENCE [LARGE SCALE GENOMIC DNA]</scope>
    <source>
        <strain evidence="1 2">PCC 6912</strain>
    </source>
</reference>
<gene>
    <name evidence="1" type="ORF">PCC6912_54530</name>
</gene>
<proteinExistence type="predicted"/>
<organism evidence="1 2">
    <name type="scientific">Chlorogloeopsis fritschii PCC 6912</name>
    <dbReference type="NCBI Taxonomy" id="211165"/>
    <lineage>
        <taxon>Bacteria</taxon>
        <taxon>Bacillati</taxon>
        <taxon>Cyanobacteriota</taxon>
        <taxon>Cyanophyceae</taxon>
        <taxon>Nostocales</taxon>
        <taxon>Chlorogloeopsidaceae</taxon>
        <taxon>Chlorogloeopsis</taxon>
    </lineage>
</organism>
<keyword evidence="2" id="KW-1185">Reference proteome</keyword>
<evidence type="ECO:0000313" key="1">
    <source>
        <dbReference type="EMBL" id="RUR73912.1"/>
    </source>
</evidence>
<sequence>MTNYCLNHDDSHPAQLTSADIILRQQLENSISTYFYDACDRTIQNLLSICRWYVITCANAMTLVIECPDQITNWRVLQKIVPMATVLGEIINSAKIRVCPPANLGIPFEMRVDELSVYREGNR</sequence>